<dbReference type="SMART" id="SM00235">
    <property type="entry name" value="ZnMc"/>
    <property type="match status" value="1"/>
</dbReference>
<keyword evidence="3 12" id="KW-0645">Protease</keyword>
<dbReference type="GO" id="GO:0005576">
    <property type="term" value="C:extracellular region"/>
    <property type="evidence" value="ECO:0007669"/>
    <property type="project" value="UniProtKB-SubCell"/>
</dbReference>
<dbReference type="SUPFAM" id="SSF55486">
    <property type="entry name" value="Metalloproteases ('zincins'), catalytic domain"/>
    <property type="match status" value="1"/>
</dbReference>
<dbReference type="GO" id="GO:0008270">
    <property type="term" value="F:zinc ion binding"/>
    <property type="evidence" value="ECO:0007669"/>
    <property type="project" value="UniProtKB-UniRule"/>
</dbReference>
<keyword evidence="10" id="KW-0325">Glycoprotein</keyword>
<evidence type="ECO:0000256" key="1">
    <source>
        <dbReference type="ARBA" id="ARBA00004613"/>
    </source>
</evidence>
<dbReference type="GO" id="GO:0018996">
    <property type="term" value="P:molting cycle, collagen and cuticulin-based cuticle"/>
    <property type="evidence" value="ECO:0007669"/>
    <property type="project" value="InterPro"/>
</dbReference>
<sequence length="389" mass="44695">MKYLIIVYNFFTFLIIVIFANRVSQNQLYLLIFIKKNGTIRIRRAMSTIMPFRWQNPIPYYVERPVNERLVDKALKRIEEKTCIRFRKTRYFQNGGIVYVRGEGCQSLIGKYSNRKPQTIEIGYDCEILGIIQHETFHALGVTHEFTRPDRNQFIKLFPRNMDRMLLMSPTFNIDSPNSLSTYGLRYDFGSLMHYGRFAGTSNGENTIETKNPNYLYTIGQVSEIGFNDAKLVNLHYCSHICKRKLNCYNGGYTDPLDCSRCRCPRFYTGTLCGTLMESDSSCGDTKLIATNEVQTFTIHGIKNCYIQIKAPFGSKIKVIVAKTKFRTLQICHPGYGLEVKFLGDKSVSGAVLCGNIISAKFTSINNIITMRYVGKESFNMAQIRYNVI</sequence>
<dbReference type="InterPro" id="IPR034035">
    <property type="entry name" value="Astacin-like_dom"/>
</dbReference>
<feature type="binding site" evidence="12">
    <location>
        <position position="138"/>
    </location>
    <ligand>
        <name>Zn(2+)</name>
        <dbReference type="ChEBI" id="CHEBI:29105"/>
        <note>catalytic</note>
    </ligand>
</feature>
<keyword evidence="9 12" id="KW-1015">Disulfide bond</keyword>
<keyword evidence="14" id="KW-0472">Membrane</keyword>
<dbReference type="InterPro" id="IPR000742">
    <property type="entry name" value="EGF"/>
</dbReference>
<comment type="cofactor">
    <cofactor evidence="12 13">
        <name>Zn(2+)</name>
        <dbReference type="ChEBI" id="CHEBI:29105"/>
    </cofactor>
    <text evidence="12 13">Binds 1 zinc ion per subunit.</text>
</comment>
<dbReference type="Pfam" id="PF01400">
    <property type="entry name" value="Astacin"/>
    <property type="match status" value="1"/>
</dbReference>
<evidence type="ECO:0000313" key="16">
    <source>
        <dbReference type="Proteomes" id="UP000038045"/>
    </source>
</evidence>
<feature type="binding site" evidence="12">
    <location>
        <position position="144"/>
    </location>
    <ligand>
        <name>Zn(2+)</name>
        <dbReference type="ChEBI" id="CHEBI:29105"/>
        <note>catalytic</note>
    </ligand>
</feature>
<keyword evidence="7 12" id="KW-0862">Zinc</keyword>
<evidence type="ECO:0000256" key="4">
    <source>
        <dbReference type="ARBA" id="ARBA00022723"/>
    </source>
</evidence>
<protein>
    <recommendedName>
        <fullName evidence="11">Zinc metalloproteinase</fullName>
    </recommendedName>
</protein>
<dbReference type="CDD" id="cd04280">
    <property type="entry name" value="ZnMc_astacin_like"/>
    <property type="match status" value="1"/>
</dbReference>
<dbReference type="InterPro" id="IPR017050">
    <property type="entry name" value="Metallopeptidase_nem"/>
</dbReference>
<keyword evidence="2 11" id="KW-0964">Secreted</keyword>
<comment type="caution">
    <text evidence="12">Lacks conserved residue(s) required for the propagation of feature annotation.</text>
</comment>
<evidence type="ECO:0000256" key="3">
    <source>
        <dbReference type="ARBA" id="ARBA00022670"/>
    </source>
</evidence>
<dbReference type="Proteomes" id="UP000038045">
    <property type="component" value="Unplaced"/>
</dbReference>
<keyword evidence="8 12" id="KW-0482">Metalloprotease</keyword>
<keyword evidence="6 12" id="KW-0378">Hydrolase</keyword>
<dbReference type="GO" id="GO:0004222">
    <property type="term" value="F:metalloendopeptidase activity"/>
    <property type="evidence" value="ECO:0007669"/>
    <property type="project" value="UniProtKB-UniRule"/>
</dbReference>
<proteinExistence type="predicted"/>
<keyword evidence="16" id="KW-1185">Reference proteome</keyword>
<keyword evidence="14" id="KW-1133">Transmembrane helix</keyword>
<evidence type="ECO:0000256" key="11">
    <source>
        <dbReference type="PIRNR" id="PIRNR036365"/>
    </source>
</evidence>
<evidence type="ECO:0000256" key="9">
    <source>
        <dbReference type="ARBA" id="ARBA00023157"/>
    </source>
</evidence>
<organism evidence="16 17">
    <name type="scientific">Parastrongyloides trichosuri</name>
    <name type="common">Possum-specific nematode worm</name>
    <dbReference type="NCBI Taxonomy" id="131310"/>
    <lineage>
        <taxon>Eukaryota</taxon>
        <taxon>Metazoa</taxon>
        <taxon>Ecdysozoa</taxon>
        <taxon>Nematoda</taxon>
        <taxon>Chromadorea</taxon>
        <taxon>Rhabditida</taxon>
        <taxon>Tylenchina</taxon>
        <taxon>Panagrolaimomorpha</taxon>
        <taxon>Strongyloidoidea</taxon>
        <taxon>Strongyloididae</taxon>
        <taxon>Parastrongyloides</taxon>
    </lineage>
</organism>
<evidence type="ECO:0000256" key="13">
    <source>
        <dbReference type="RuleBase" id="RU361183"/>
    </source>
</evidence>
<dbReference type="PROSITE" id="PS51864">
    <property type="entry name" value="ASTACIN"/>
    <property type="match status" value="1"/>
</dbReference>
<dbReference type="GO" id="GO:0006508">
    <property type="term" value="P:proteolysis"/>
    <property type="evidence" value="ECO:0007669"/>
    <property type="project" value="UniProtKB-KW"/>
</dbReference>
<keyword evidence="5" id="KW-0732">Signal</keyword>
<keyword evidence="14" id="KW-0812">Transmembrane</keyword>
<evidence type="ECO:0000256" key="2">
    <source>
        <dbReference type="ARBA" id="ARBA00022525"/>
    </source>
</evidence>
<keyword evidence="4 12" id="KW-0479">Metal-binding</keyword>
<dbReference type="PANTHER" id="PTHR10127:SF780">
    <property type="entry name" value="METALLOENDOPEPTIDASE"/>
    <property type="match status" value="1"/>
</dbReference>
<reference evidence="17" key="1">
    <citation type="submission" date="2017-02" db="UniProtKB">
        <authorList>
            <consortium name="WormBaseParasite"/>
        </authorList>
    </citation>
    <scope>IDENTIFICATION</scope>
</reference>
<feature type="binding site" evidence="12">
    <location>
        <position position="134"/>
    </location>
    <ligand>
        <name>Zn(2+)</name>
        <dbReference type="ChEBI" id="CHEBI:29105"/>
        <note>catalytic</note>
    </ligand>
</feature>
<evidence type="ECO:0000256" key="10">
    <source>
        <dbReference type="ARBA" id="ARBA00023180"/>
    </source>
</evidence>
<evidence type="ECO:0000256" key="5">
    <source>
        <dbReference type="ARBA" id="ARBA00022729"/>
    </source>
</evidence>
<feature type="transmembrane region" description="Helical" evidence="14">
    <location>
        <begin position="6"/>
        <end position="34"/>
    </location>
</feature>
<evidence type="ECO:0000259" key="15">
    <source>
        <dbReference type="PROSITE" id="PS51864"/>
    </source>
</evidence>
<feature type="active site" evidence="12">
    <location>
        <position position="135"/>
    </location>
</feature>
<dbReference type="PANTHER" id="PTHR10127">
    <property type="entry name" value="DISCOIDIN, CUB, EGF, LAMININ , AND ZINC METALLOPROTEASE DOMAIN CONTAINING"/>
    <property type="match status" value="1"/>
</dbReference>
<dbReference type="PROSITE" id="PS00022">
    <property type="entry name" value="EGF_1"/>
    <property type="match status" value="1"/>
</dbReference>
<dbReference type="PIRSF" id="PIRSF036365">
    <property type="entry name" value="Astacin_nematoda"/>
    <property type="match status" value="1"/>
</dbReference>
<evidence type="ECO:0000256" key="8">
    <source>
        <dbReference type="ARBA" id="ARBA00023049"/>
    </source>
</evidence>
<evidence type="ECO:0000256" key="14">
    <source>
        <dbReference type="SAM" id="Phobius"/>
    </source>
</evidence>
<dbReference type="InterPro" id="IPR001506">
    <property type="entry name" value="Peptidase_M12A"/>
</dbReference>
<dbReference type="InterPro" id="IPR006026">
    <property type="entry name" value="Peptidase_Metallo"/>
</dbReference>
<name>A0A0N4Z5E1_PARTI</name>
<evidence type="ECO:0000313" key="17">
    <source>
        <dbReference type="WBParaSite" id="PTRK_0000224300.1"/>
    </source>
</evidence>
<feature type="disulfide bond" evidence="12">
    <location>
        <begin position="83"/>
        <end position="238"/>
    </location>
</feature>
<dbReference type="InterPro" id="IPR024079">
    <property type="entry name" value="MetalloPept_cat_dom_sf"/>
</dbReference>
<comment type="subcellular location">
    <subcellularLocation>
        <location evidence="1 11">Secreted</location>
    </subcellularLocation>
</comment>
<dbReference type="WBParaSite" id="PTRK_0000224300.1">
    <property type="protein sequence ID" value="PTRK_0000224300.1"/>
    <property type="gene ID" value="PTRK_0000224300"/>
</dbReference>
<accession>A0A0N4Z5E1</accession>
<evidence type="ECO:0000256" key="7">
    <source>
        <dbReference type="ARBA" id="ARBA00022833"/>
    </source>
</evidence>
<evidence type="ECO:0000256" key="6">
    <source>
        <dbReference type="ARBA" id="ARBA00022801"/>
    </source>
</evidence>
<dbReference type="AlphaFoldDB" id="A0A0N4Z5E1"/>
<feature type="domain" description="Peptidase M12A" evidence="15">
    <location>
        <begin position="44"/>
        <end position="239"/>
    </location>
</feature>
<dbReference type="Gene3D" id="3.40.390.10">
    <property type="entry name" value="Collagenase (Catalytic Domain)"/>
    <property type="match status" value="1"/>
</dbReference>
<evidence type="ECO:0000256" key="12">
    <source>
        <dbReference type="PROSITE-ProRule" id="PRU01211"/>
    </source>
</evidence>
<dbReference type="PRINTS" id="PR00480">
    <property type="entry name" value="ASTACIN"/>
</dbReference>